<evidence type="ECO:0000313" key="4">
    <source>
        <dbReference type="Proteomes" id="UP000199072"/>
    </source>
</evidence>
<reference evidence="3 4" key="1">
    <citation type="submission" date="2016-10" db="EMBL/GenBank/DDBJ databases">
        <authorList>
            <person name="de Groot N.N."/>
        </authorList>
    </citation>
    <scope>NUCLEOTIDE SEQUENCE [LARGE SCALE GENOMIC DNA]</scope>
    <source>
        <strain evidence="3 4">47C3B</strain>
    </source>
</reference>
<organism evidence="3 4">
    <name type="scientific">Mucilaginibacter pineti</name>
    <dbReference type="NCBI Taxonomy" id="1391627"/>
    <lineage>
        <taxon>Bacteria</taxon>
        <taxon>Pseudomonadati</taxon>
        <taxon>Bacteroidota</taxon>
        <taxon>Sphingobacteriia</taxon>
        <taxon>Sphingobacteriales</taxon>
        <taxon>Sphingobacteriaceae</taxon>
        <taxon>Mucilaginibacter</taxon>
    </lineage>
</organism>
<dbReference type="STRING" id="1391627.SAMN05216464_10224"/>
<keyword evidence="1" id="KW-0732">Signal</keyword>
<dbReference type="Pfam" id="PF05193">
    <property type="entry name" value="Peptidase_M16_C"/>
    <property type="match status" value="1"/>
</dbReference>
<name>A0A1G6W2B8_9SPHI</name>
<dbReference type="SUPFAM" id="SSF63411">
    <property type="entry name" value="LuxS/MPP-like metallohydrolase"/>
    <property type="match status" value="2"/>
</dbReference>
<feature type="signal peptide" evidence="1">
    <location>
        <begin position="1"/>
        <end position="23"/>
    </location>
</feature>
<dbReference type="OrthoDB" id="9811314at2"/>
<dbReference type="InterPro" id="IPR050361">
    <property type="entry name" value="MPP/UQCRC_Complex"/>
</dbReference>
<proteinExistence type="predicted"/>
<protein>
    <submittedName>
        <fullName evidence="3">Predicted Zn-dependent peptidase</fullName>
    </submittedName>
</protein>
<dbReference type="EMBL" id="FNAI01000002">
    <property type="protein sequence ID" value="SDD59981.1"/>
    <property type="molecule type" value="Genomic_DNA"/>
</dbReference>
<evidence type="ECO:0000313" key="3">
    <source>
        <dbReference type="EMBL" id="SDD59981.1"/>
    </source>
</evidence>
<dbReference type="GO" id="GO:0046872">
    <property type="term" value="F:metal ion binding"/>
    <property type="evidence" value="ECO:0007669"/>
    <property type="project" value="InterPro"/>
</dbReference>
<evidence type="ECO:0000256" key="1">
    <source>
        <dbReference type="SAM" id="SignalP"/>
    </source>
</evidence>
<gene>
    <name evidence="3" type="ORF">SAMN05216464_10224</name>
</gene>
<keyword evidence="4" id="KW-1185">Reference proteome</keyword>
<sequence>MIKKYVFTLLIAAAIGNIKTVQAQNAAYETMVDGVKVIVQPSGNDIVEIQTIIKGGVQNYPANKMGIESMAISALTECGTLKHDKNSFKDQLEKVSATVYGFSNKNYAVIRMNCIKSDFDTVWPLYTEAITQPKFDAKEFTRIKQDAINNLKQEDSQPDAAIDKFADKIAFANRDYAKDPSGTVDIISKLTPEETKAYYQSILTKSRLLVVVVADLDKATIEAKVKAMLSTIKQGPAFEFKKSFFRVYKNSINVESRDLATNYVEGITSGPQPGKPDFDAFNVAMRIFADRHFLDVRTNNGLSYAPGAWFSVGQTSVAKFSVSTTQPDKYIAVFDKLVDKIKTEGFKPEEVANMKVTYLTGFYYKNETNSAQASSIASNEVLFNNWKRSLTLVNDVKKLTTEQVSDAFRTYINNIVWVYQGDPKKVNQILYINGTLKRADNPVSH</sequence>
<dbReference type="InterPro" id="IPR007863">
    <property type="entry name" value="Peptidase_M16_C"/>
</dbReference>
<dbReference type="RefSeq" id="WP_091145189.1">
    <property type="nucleotide sequence ID" value="NZ_FNAI01000002.1"/>
</dbReference>
<feature type="chain" id="PRO_5011706679" evidence="1">
    <location>
        <begin position="24"/>
        <end position="445"/>
    </location>
</feature>
<dbReference type="AlphaFoldDB" id="A0A1G6W2B8"/>
<dbReference type="Gene3D" id="3.30.830.10">
    <property type="entry name" value="Metalloenzyme, LuxS/M16 peptidase-like"/>
    <property type="match status" value="2"/>
</dbReference>
<evidence type="ECO:0000259" key="2">
    <source>
        <dbReference type="Pfam" id="PF05193"/>
    </source>
</evidence>
<dbReference type="Proteomes" id="UP000199072">
    <property type="component" value="Unassembled WGS sequence"/>
</dbReference>
<feature type="domain" description="Peptidase M16 C-terminal" evidence="2">
    <location>
        <begin position="189"/>
        <end position="355"/>
    </location>
</feature>
<dbReference type="PANTHER" id="PTHR11851">
    <property type="entry name" value="METALLOPROTEASE"/>
    <property type="match status" value="1"/>
</dbReference>
<dbReference type="InterPro" id="IPR011249">
    <property type="entry name" value="Metalloenz_LuxS/M16"/>
</dbReference>
<accession>A0A1G6W2B8</accession>